<gene>
    <name evidence="7" type="ORF">GCM10010171_53190</name>
</gene>
<dbReference type="AlphaFoldDB" id="A0A918GQ47"/>
<dbReference type="InterPro" id="IPR050446">
    <property type="entry name" value="FAD-oxidoreductase/Apoptosis"/>
</dbReference>
<dbReference type="GO" id="GO:0005737">
    <property type="term" value="C:cytoplasm"/>
    <property type="evidence" value="ECO:0007669"/>
    <property type="project" value="TreeGrafter"/>
</dbReference>
<dbReference type="PANTHER" id="PTHR43557">
    <property type="entry name" value="APOPTOSIS-INDUCING FACTOR 1"/>
    <property type="match status" value="1"/>
</dbReference>
<protein>
    <submittedName>
        <fullName evidence="7">Ferredoxin</fullName>
    </submittedName>
</protein>
<keyword evidence="8" id="KW-1185">Reference proteome</keyword>
<sequence length="391" mass="41174">MIVGAGLAAAKAAQALRDLGFAGRVVVIGDEADRPYERPPLSKGYLLGDQERAAVFVHGEDWYGQNSVELRLGSPAVGLDRAARVVELADGSRIGYTKLLLATGSTAKRAPGLSGVHYLRRLEDSDRLRAALETGGPVVIAGAGWIGLEVAAAARTRGCPVTVVEPAPTPLHAVLGPELGGFFADVHRGHGVEFRFGAQLSAVRDGVAVTSDGEEIAAATVVVGIGARPNTELAEKAGLAVDNGVVVDSGLRTEDPYIYAAGDVASVPNALYGKRLRVEHWGNALAGGEAAAKAMVGQDVVYDELPYFFSDQYDVGMEFAGFVAPGSYDRVVRRGEGTEFHAFWLAGDRVVAGMHVNRWDEGIGDVQALIRSRRAVDVSRLGDVSVPLSVH</sequence>
<organism evidence="7 8">
    <name type="scientific">Actinokineospora fastidiosa</name>
    <dbReference type="NCBI Taxonomy" id="1816"/>
    <lineage>
        <taxon>Bacteria</taxon>
        <taxon>Bacillati</taxon>
        <taxon>Actinomycetota</taxon>
        <taxon>Actinomycetes</taxon>
        <taxon>Pseudonocardiales</taxon>
        <taxon>Pseudonocardiaceae</taxon>
        <taxon>Actinokineospora</taxon>
    </lineage>
</organism>
<dbReference type="EMBL" id="BMRB01000006">
    <property type="protein sequence ID" value="GGS51498.1"/>
    <property type="molecule type" value="Genomic_DNA"/>
</dbReference>
<keyword evidence="2" id="KW-0285">Flavoprotein</keyword>
<dbReference type="SUPFAM" id="SSF55424">
    <property type="entry name" value="FAD/NAD-linked reductases, dimerisation (C-terminal) domain"/>
    <property type="match status" value="1"/>
</dbReference>
<evidence type="ECO:0000256" key="3">
    <source>
        <dbReference type="ARBA" id="ARBA00022827"/>
    </source>
</evidence>
<evidence type="ECO:0000313" key="8">
    <source>
        <dbReference type="Proteomes" id="UP000660680"/>
    </source>
</evidence>
<keyword evidence="4" id="KW-0560">Oxidoreductase</keyword>
<evidence type="ECO:0000313" key="7">
    <source>
        <dbReference type="EMBL" id="GGS51498.1"/>
    </source>
</evidence>
<dbReference type="PRINTS" id="PR00411">
    <property type="entry name" value="PNDRDTASEI"/>
</dbReference>
<evidence type="ECO:0000256" key="2">
    <source>
        <dbReference type="ARBA" id="ARBA00022630"/>
    </source>
</evidence>
<dbReference type="Pfam" id="PF14759">
    <property type="entry name" value="Reductase_C"/>
    <property type="match status" value="1"/>
</dbReference>
<comment type="caution">
    <text evidence="7">The sequence shown here is derived from an EMBL/GenBank/DDBJ whole genome shotgun (WGS) entry which is preliminary data.</text>
</comment>
<evidence type="ECO:0000256" key="1">
    <source>
        <dbReference type="ARBA" id="ARBA00001974"/>
    </source>
</evidence>
<dbReference type="Gene3D" id="3.50.50.60">
    <property type="entry name" value="FAD/NAD(P)-binding domain"/>
    <property type="match status" value="2"/>
</dbReference>
<dbReference type="Proteomes" id="UP000660680">
    <property type="component" value="Unassembled WGS sequence"/>
</dbReference>
<dbReference type="Gene3D" id="3.30.390.30">
    <property type="match status" value="1"/>
</dbReference>
<dbReference type="InterPro" id="IPR028202">
    <property type="entry name" value="Reductase_C"/>
</dbReference>
<name>A0A918GQ47_9PSEU</name>
<dbReference type="PRINTS" id="PR00368">
    <property type="entry name" value="FADPNR"/>
</dbReference>
<dbReference type="InterPro" id="IPR016156">
    <property type="entry name" value="FAD/NAD-linked_Rdtase_dimer_sf"/>
</dbReference>
<feature type="domain" description="Reductase C-terminal" evidence="6">
    <location>
        <begin position="307"/>
        <end position="388"/>
    </location>
</feature>
<evidence type="ECO:0000259" key="5">
    <source>
        <dbReference type="Pfam" id="PF07992"/>
    </source>
</evidence>
<accession>A0A918GQ47</accession>
<reference evidence="7" key="2">
    <citation type="submission" date="2020-09" db="EMBL/GenBank/DDBJ databases">
        <authorList>
            <person name="Sun Q."/>
            <person name="Ohkuma M."/>
        </authorList>
    </citation>
    <scope>NUCLEOTIDE SEQUENCE</scope>
    <source>
        <strain evidence="7">JCM 3276</strain>
    </source>
</reference>
<keyword evidence="3" id="KW-0274">FAD</keyword>
<dbReference type="Pfam" id="PF07992">
    <property type="entry name" value="Pyr_redox_2"/>
    <property type="match status" value="1"/>
</dbReference>
<dbReference type="InterPro" id="IPR036188">
    <property type="entry name" value="FAD/NAD-bd_sf"/>
</dbReference>
<reference evidence="7" key="1">
    <citation type="journal article" date="2014" name="Int. J. Syst. Evol. Microbiol.">
        <title>Complete genome sequence of Corynebacterium casei LMG S-19264T (=DSM 44701T), isolated from a smear-ripened cheese.</title>
        <authorList>
            <consortium name="US DOE Joint Genome Institute (JGI-PGF)"/>
            <person name="Walter F."/>
            <person name="Albersmeier A."/>
            <person name="Kalinowski J."/>
            <person name="Ruckert C."/>
        </authorList>
    </citation>
    <scope>NUCLEOTIDE SEQUENCE</scope>
    <source>
        <strain evidence="7">JCM 3276</strain>
    </source>
</reference>
<dbReference type="SUPFAM" id="SSF51905">
    <property type="entry name" value="FAD/NAD(P)-binding domain"/>
    <property type="match status" value="2"/>
</dbReference>
<proteinExistence type="predicted"/>
<evidence type="ECO:0000256" key="4">
    <source>
        <dbReference type="ARBA" id="ARBA00023002"/>
    </source>
</evidence>
<dbReference type="InterPro" id="IPR023753">
    <property type="entry name" value="FAD/NAD-binding_dom"/>
</dbReference>
<dbReference type="GO" id="GO:0016651">
    <property type="term" value="F:oxidoreductase activity, acting on NAD(P)H"/>
    <property type="evidence" value="ECO:0007669"/>
    <property type="project" value="TreeGrafter"/>
</dbReference>
<evidence type="ECO:0000259" key="6">
    <source>
        <dbReference type="Pfam" id="PF14759"/>
    </source>
</evidence>
<comment type="cofactor">
    <cofactor evidence="1">
        <name>FAD</name>
        <dbReference type="ChEBI" id="CHEBI:57692"/>
    </cofactor>
</comment>
<feature type="domain" description="FAD/NAD(P)-binding" evidence="5">
    <location>
        <begin position="1"/>
        <end position="287"/>
    </location>
</feature>
<dbReference type="PANTHER" id="PTHR43557:SF2">
    <property type="entry name" value="RIESKE DOMAIN-CONTAINING PROTEIN-RELATED"/>
    <property type="match status" value="1"/>
</dbReference>